<evidence type="ECO:0000313" key="3">
    <source>
        <dbReference type="Proteomes" id="UP001620626"/>
    </source>
</evidence>
<feature type="chain" id="PRO_5044875788" evidence="1">
    <location>
        <begin position="25"/>
        <end position="170"/>
    </location>
</feature>
<keyword evidence="1" id="KW-0732">Signal</keyword>
<keyword evidence="3" id="KW-1185">Reference proteome</keyword>
<reference evidence="2 3" key="1">
    <citation type="submission" date="2024-10" db="EMBL/GenBank/DDBJ databases">
        <authorList>
            <person name="Kim D."/>
        </authorList>
    </citation>
    <scope>NUCLEOTIDE SEQUENCE [LARGE SCALE GENOMIC DNA]</scope>
    <source>
        <strain evidence="2">BH-2024</strain>
    </source>
</reference>
<dbReference type="PROSITE" id="PS51257">
    <property type="entry name" value="PROKAR_LIPOPROTEIN"/>
    <property type="match status" value="1"/>
</dbReference>
<organism evidence="2 3">
    <name type="scientific">Heterodera trifolii</name>
    <dbReference type="NCBI Taxonomy" id="157864"/>
    <lineage>
        <taxon>Eukaryota</taxon>
        <taxon>Metazoa</taxon>
        <taxon>Ecdysozoa</taxon>
        <taxon>Nematoda</taxon>
        <taxon>Chromadorea</taxon>
        <taxon>Rhabditida</taxon>
        <taxon>Tylenchina</taxon>
        <taxon>Tylenchomorpha</taxon>
        <taxon>Tylenchoidea</taxon>
        <taxon>Heteroderidae</taxon>
        <taxon>Heteroderinae</taxon>
        <taxon>Heterodera</taxon>
    </lineage>
</organism>
<proteinExistence type="predicted"/>
<sequence>MTRFTNCLITLAFLIITIVYTIDGFGFPSGGSGCGCSCSGGGGGGGGHGGCCGGSGGAGGGGHGRRKRDTDAVQPHYMADETPCPQAAWKAILEESISPKDAIGSVGAIQTALYRRYANEQKFLVTCSAADEAKNGTALATNKVHFSSSGNGYCNMVKERIWCQAVALHA</sequence>
<gene>
    <name evidence="2" type="ORF">niasHT_035307</name>
</gene>
<dbReference type="Proteomes" id="UP001620626">
    <property type="component" value="Unassembled WGS sequence"/>
</dbReference>
<comment type="caution">
    <text evidence="2">The sequence shown here is derived from an EMBL/GenBank/DDBJ whole genome shotgun (WGS) entry which is preliminary data.</text>
</comment>
<protein>
    <submittedName>
        <fullName evidence="2">Uncharacterized protein</fullName>
    </submittedName>
</protein>
<evidence type="ECO:0000313" key="2">
    <source>
        <dbReference type="EMBL" id="KAL3073031.1"/>
    </source>
</evidence>
<feature type="signal peptide" evidence="1">
    <location>
        <begin position="1"/>
        <end position="24"/>
    </location>
</feature>
<name>A0ABD2I6G3_9BILA</name>
<dbReference type="EMBL" id="JBICBT010001324">
    <property type="protein sequence ID" value="KAL3073031.1"/>
    <property type="molecule type" value="Genomic_DNA"/>
</dbReference>
<dbReference type="AlphaFoldDB" id="A0ABD2I6G3"/>
<evidence type="ECO:0000256" key="1">
    <source>
        <dbReference type="SAM" id="SignalP"/>
    </source>
</evidence>
<accession>A0ABD2I6G3</accession>